<proteinExistence type="predicted"/>
<evidence type="ECO:0000313" key="2">
    <source>
        <dbReference type="Proteomes" id="UP000789702"/>
    </source>
</evidence>
<reference evidence="1" key="1">
    <citation type="submission" date="2021-06" db="EMBL/GenBank/DDBJ databases">
        <authorList>
            <person name="Kallberg Y."/>
            <person name="Tangrot J."/>
            <person name="Rosling A."/>
        </authorList>
    </citation>
    <scope>NUCLEOTIDE SEQUENCE</scope>
    <source>
        <strain evidence="1">IL203A</strain>
    </source>
</reference>
<comment type="caution">
    <text evidence="1">The sequence shown here is derived from an EMBL/GenBank/DDBJ whole genome shotgun (WGS) entry which is preliminary data.</text>
</comment>
<accession>A0ACA9MGI8</accession>
<organism evidence="1 2">
    <name type="scientific">Dentiscutata heterogama</name>
    <dbReference type="NCBI Taxonomy" id="1316150"/>
    <lineage>
        <taxon>Eukaryota</taxon>
        <taxon>Fungi</taxon>
        <taxon>Fungi incertae sedis</taxon>
        <taxon>Mucoromycota</taxon>
        <taxon>Glomeromycotina</taxon>
        <taxon>Glomeromycetes</taxon>
        <taxon>Diversisporales</taxon>
        <taxon>Gigasporaceae</taxon>
        <taxon>Dentiscutata</taxon>
    </lineage>
</organism>
<keyword evidence="2" id="KW-1185">Reference proteome</keyword>
<evidence type="ECO:0000313" key="1">
    <source>
        <dbReference type="EMBL" id="CAG8587516.1"/>
    </source>
</evidence>
<protein>
    <submittedName>
        <fullName evidence="1">9958_t:CDS:1</fullName>
    </submittedName>
</protein>
<name>A0ACA9MGI8_9GLOM</name>
<feature type="non-terminal residue" evidence="1">
    <location>
        <position position="1"/>
    </location>
</feature>
<dbReference type="EMBL" id="CAJVPU010008760">
    <property type="protein sequence ID" value="CAG8587516.1"/>
    <property type="molecule type" value="Genomic_DNA"/>
</dbReference>
<gene>
    <name evidence="1" type="ORF">DHETER_LOCUS6725</name>
</gene>
<sequence length="108" mass="12530">SLITFKERVQPAQFNNQVYIFDTLNYDWVTNTSRTSNNETKDVTSDQDQNNEKMNMPSNLRISVVGIVCIVIGILIIFTIVGVLIYRKYRNYIMEKKMTESIDELLAT</sequence>
<dbReference type="Proteomes" id="UP000789702">
    <property type="component" value="Unassembled WGS sequence"/>
</dbReference>